<dbReference type="InterPro" id="IPR011598">
    <property type="entry name" value="bHLH_dom"/>
</dbReference>
<evidence type="ECO:0000256" key="1">
    <source>
        <dbReference type="SAM" id="MobiDB-lite"/>
    </source>
</evidence>
<name>D8QLN8_SCHCM</name>
<feature type="region of interest" description="Disordered" evidence="1">
    <location>
        <begin position="447"/>
        <end position="496"/>
    </location>
</feature>
<evidence type="ECO:0000313" key="3">
    <source>
        <dbReference type="EMBL" id="EFI91378.1"/>
    </source>
</evidence>
<dbReference type="VEuPathDB" id="FungiDB:SCHCODRAFT_02645939"/>
<feature type="compositionally biased region" description="Basic and acidic residues" evidence="1">
    <location>
        <begin position="243"/>
        <end position="254"/>
    </location>
</feature>
<dbReference type="EMBL" id="GL377318">
    <property type="protein sequence ID" value="EFI91378.1"/>
    <property type="molecule type" value="Genomic_DNA"/>
</dbReference>
<dbReference type="Pfam" id="PF00010">
    <property type="entry name" value="HLH"/>
    <property type="match status" value="1"/>
</dbReference>
<dbReference type="CDD" id="cd00083">
    <property type="entry name" value="bHLH_SF"/>
    <property type="match status" value="1"/>
</dbReference>
<dbReference type="eggNOG" id="KOG2483">
    <property type="taxonomic scope" value="Eukaryota"/>
</dbReference>
<dbReference type="STRING" id="578458.D8QLN8"/>
<dbReference type="PROSITE" id="PS50888">
    <property type="entry name" value="BHLH"/>
    <property type="match status" value="1"/>
</dbReference>
<feature type="compositionally biased region" description="Low complexity" evidence="1">
    <location>
        <begin position="379"/>
        <end position="422"/>
    </location>
</feature>
<feature type="compositionally biased region" description="Basic and acidic residues" evidence="1">
    <location>
        <begin position="181"/>
        <end position="204"/>
    </location>
</feature>
<keyword evidence="4" id="KW-1185">Reference proteome</keyword>
<organism evidence="4">
    <name type="scientific">Schizophyllum commune (strain H4-8 / FGSC 9210)</name>
    <name type="common">Split gill fungus</name>
    <dbReference type="NCBI Taxonomy" id="578458"/>
    <lineage>
        <taxon>Eukaryota</taxon>
        <taxon>Fungi</taxon>
        <taxon>Dikarya</taxon>
        <taxon>Basidiomycota</taxon>
        <taxon>Agaricomycotina</taxon>
        <taxon>Agaricomycetes</taxon>
        <taxon>Agaricomycetidae</taxon>
        <taxon>Agaricales</taxon>
        <taxon>Schizophyllaceae</taxon>
        <taxon>Schizophyllum</taxon>
    </lineage>
</organism>
<feature type="region of interest" description="Disordered" evidence="1">
    <location>
        <begin position="1"/>
        <end position="46"/>
    </location>
</feature>
<dbReference type="HOGENOM" id="CLU_500732_0_0_1"/>
<feature type="domain" description="BHLH" evidence="2">
    <location>
        <begin position="44"/>
        <end position="96"/>
    </location>
</feature>
<evidence type="ECO:0000313" key="4">
    <source>
        <dbReference type="Proteomes" id="UP000007431"/>
    </source>
</evidence>
<dbReference type="Gene3D" id="4.10.280.10">
    <property type="entry name" value="Helix-loop-helix DNA-binding domain"/>
    <property type="match status" value="1"/>
</dbReference>
<dbReference type="SUPFAM" id="SSF47459">
    <property type="entry name" value="HLH, helix-loop-helix DNA-binding domain"/>
    <property type="match status" value="1"/>
</dbReference>
<feature type="region of interest" description="Disordered" evidence="1">
    <location>
        <begin position="371"/>
        <end position="433"/>
    </location>
</feature>
<dbReference type="InParanoid" id="D8QLN8"/>
<evidence type="ECO:0000259" key="2">
    <source>
        <dbReference type="PROSITE" id="PS50888"/>
    </source>
</evidence>
<dbReference type="InterPro" id="IPR036638">
    <property type="entry name" value="HLH_DNA-bd_sf"/>
</dbReference>
<feature type="compositionally biased region" description="Gly residues" evidence="1">
    <location>
        <begin position="452"/>
        <end position="462"/>
    </location>
</feature>
<feature type="compositionally biased region" description="Acidic residues" evidence="1">
    <location>
        <begin position="168"/>
        <end position="180"/>
    </location>
</feature>
<dbReference type="AlphaFoldDB" id="D8QLN8"/>
<reference evidence="3 4" key="1">
    <citation type="journal article" date="2010" name="Nat. Biotechnol.">
        <title>Genome sequence of the model mushroom Schizophyllum commune.</title>
        <authorList>
            <person name="Ohm R.A."/>
            <person name="de Jong J.F."/>
            <person name="Lugones L.G."/>
            <person name="Aerts A."/>
            <person name="Kothe E."/>
            <person name="Stajich J.E."/>
            <person name="de Vries R.P."/>
            <person name="Record E."/>
            <person name="Levasseur A."/>
            <person name="Baker S.E."/>
            <person name="Bartholomew K.A."/>
            <person name="Coutinho P.M."/>
            <person name="Erdmann S."/>
            <person name="Fowler T.J."/>
            <person name="Gathman A.C."/>
            <person name="Lombard V."/>
            <person name="Henrissat B."/>
            <person name="Knabe N."/>
            <person name="Kuees U."/>
            <person name="Lilly W.W."/>
            <person name="Lindquist E."/>
            <person name="Lucas S."/>
            <person name="Magnuson J.K."/>
            <person name="Piumi F."/>
            <person name="Raudaskoski M."/>
            <person name="Salamov A."/>
            <person name="Schmutz J."/>
            <person name="Schwarze F.W.M.R."/>
            <person name="vanKuyk P.A."/>
            <person name="Horton J.S."/>
            <person name="Grigoriev I.V."/>
            <person name="Woesten H.A.B."/>
        </authorList>
    </citation>
    <scope>NUCLEOTIDE SEQUENCE [LARGE SCALE GENOMIC DNA]</scope>
    <source>
        <strain evidence="4">H4-8 / FGSC 9210</strain>
    </source>
</reference>
<dbReference type="GO" id="GO:0046983">
    <property type="term" value="F:protein dimerization activity"/>
    <property type="evidence" value="ECO:0007669"/>
    <property type="project" value="InterPro"/>
</dbReference>
<dbReference type="SMART" id="SM00353">
    <property type="entry name" value="HLH"/>
    <property type="match status" value="1"/>
</dbReference>
<gene>
    <name evidence="3" type="ORF">SCHCODRAFT_114761</name>
</gene>
<feature type="region of interest" description="Disordered" evidence="1">
    <location>
        <begin position="159"/>
        <end position="254"/>
    </location>
</feature>
<feature type="non-terminal residue" evidence="3">
    <location>
        <position position="544"/>
    </location>
</feature>
<sequence length="544" mass="57887">MTSPGDTSSSSSNPAHPTTATTRRRSDSPDYPASKKRRRTFTADDRAQHRVIEKQRREALNEKFIDLARLLPNLAHVRRLSKGLIVDASIAHHKRQRAQRLLASQEVRVLLEEREGLYKELDALRERLKEPPANAAPKRPDLRPETKQILAVEEEVCGTFPAGFGDNGPEDGQEDGENGDSDMRGSRSPEREVSGREVAAKESGKATMTAMEGSAGKEGNGSAGKEAEKDAGPASTEAVNIPRGREAGQSEREASRAMDDFAMDLSPSDIRILADDASRLLEHDATRMLEHDATRMLEEDATRLLEDDAARMLQDDPFMNPLAPSAALTDEDLLALLSADITLNLGDDRARAFALPVLTFALPPSSIPQVYPDKVGNASSPHGLSNSPHSHNLSSSPHGLSSPPGFSSLSLSPPHHGPLSPSRHLTAPPDLSPSQIEDLWRQLGSVEIPDLGAGGGSGGGLAGLHPSGGPAGSEPRGGQRIPNRQGSGRGASTRAGQAGQHFANGYGFRDANGQHIPGLPATDDLFGLTANLSTTPVAGSMFGF</sequence>
<accession>D8QLN8</accession>
<dbReference type="Proteomes" id="UP000007431">
    <property type="component" value="Unassembled WGS sequence"/>
</dbReference>
<protein>
    <recommendedName>
        <fullName evidence="2">BHLH domain-containing protein</fullName>
    </recommendedName>
</protein>
<proteinExistence type="predicted"/>